<dbReference type="PANTHER" id="PTHR12295:SF30">
    <property type="entry name" value="PROTEIN FURRY"/>
    <property type="match status" value="1"/>
</dbReference>
<dbReference type="GO" id="GO:0005938">
    <property type="term" value="C:cell cortex"/>
    <property type="evidence" value="ECO:0007669"/>
    <property type="project" value="TreeGrafter"/>
</dbReference>
<dbReference type="GO" id="GO:0000902">
    <property type="term" value="P:cell morphogenesis"/>
    <property type="evidence" value="ECO:0007669"/>
    <property type="project" value="InterPro"/>
</dbReference>
<gene>
    <name evidence="1" type="ORF">SEV965_LOCUS37765</name>
</gene>
<dbReference type="Proteomes" id="UP000663889">
    <property type="component" value="Unassembled WGS sequence"/>
</dbReference>
<dbReference type="PANTHER" id="PTHR12295">
    <property type="entry name" value="FURRY-RELATED"/>
    <property type="match status" value="1"/>
</dbReference>
<protein>
    <submittedName>
        <fullName evidence="1">Uncharacterized protein</fullName>
    </submittedName>
</protein>
<dbReference type="EMBL" id="CAJNOU010008169">
    <property type="protein sequence ID" value="CAF1534980.1"/>
    <property type="molecule type" value="Genomic_DNA"/>
</dbReference>
<dbReference type="GO" id="GO:0031175">
    <property type="term" value="P:neuron projection development"/>
    <property type="evidence" value="ECO:0007669"/>
    <property type="project" value="TreeGrafter"/>
</dbReference>
<evidence type="ECO:0000313" key="2">
    <source>
        <dbReference type="Proteomes" id="UP000663889"/>
    </source>
</evidence>
<dbReference type="AlphaFoldDB" id="A0A815VMX1"/>
<dbReference type="GO" id="GO:0030427">
    <property type="term" value="C:site of polarized growth"/>
    <property type="evidence" value="ECO:0007669"/>
    <property type="project" value="TreeGrafter"/>
</dbReference>
<sequence length="128" mass="14681">MSDTVRRLPWGAERHIRSSFTVEPTSSLDQTIKPGEYTLHVLLNQFFIAAETRIADVCSENKQHLPLNQCLRRGDDVHFDQLLDVFQAISEHSLPSLVRIAFEWFRYHTNDDQLKLRGTKSGTTLGAK</sequence>
<reference evidence="1" key="1">
    <citation type="submission" date="2021-02" db="EMBL/GenBank/DDBJ databases">
        <authorList>
            <person name="Nowell W R."/>
        </authorList>
    </citation>
    <scope>NUCLEOTIDE SEQUENCE</scope>
</reference>
<proteinExistence type="predicted"/>
<comment type="caution">
    <text evidence="1">The sequence shown here is derived from an EMBL/GenBank/DDBJ whole genome shotgun (WGS) entry which is preliminary data.</text>
</comment>
<dbReference type="InterPro" id="IPR039867">
    <property type="entry name" value="Furry/Tao3/Mor2"/>
</dbReference>
<evidence type="ECO:0000313" key="1">
    <source>
        <dbReference type="EMBL" id="CAF1534980.1"/>
    </source>
</evidence>
<name>A0A815VMX1_9BILA</name>
<organism evidence="1 2">
    <name type="scientific">Rotaria sordida</name>
    <dbReference type="NCBI Taxonomy" id="392033"/>
    <lineage>
        <taxon>Eukaryota</taxon>
        <taxon>Metazoa</taxon>
        <taxon>Spiralia</taxon>
        <taxon>Gnathifera</taxon>
        <taxon>Rotifera</taxon>
        <taxon>Eurotatoria</taxon>
        <taxon>Bdelloidea</taxon>
        <taxon>Philodinida</taxon>
        <taxon>Philodinidae</taxon>
        <taxon>Rotaria</taxon>
    </lineage>
</organism>
<accession>A0A815VMX1</accession>